<accession>A0A7M4EQV3</accession>
<keyword evidence="2" id="KW-1185">Reference proteome</keyword>
<reference evidence="1" key="2">
    <citation type="submission" date="2025-09" db="UniProtKB">
        <authorList>
            <consortium name="Ensembl"/>
        </authorList>
    </citation>
    <scope>IDENTIFICATION</scope>
</reference>
<name>A0A7M4EQV3_CROPO</name>
<dbReference type="AlphaFoldDB" id="A0A7M4EQV3"/>
<organism evidence="1 2">
    <name type="scientific">Crocodylus porosus</name>
    <name type="common">Saltwater crocodile</name>
    <name type="synonym">Estuarine crocodile</name>
    <dbReference type="NCBI Taxonomy" id="8502"/>
    <lineage>
        <taxon>Eukaryota</taxon>
        <taxon>Metazoa</taxon>
        <taxon>Chordata</taxon>
        <taxon>Craniata</taxon>
        <taxon>Vertebrata</taxon>
        <taxon>Euteleostomi</taxon>
        <taxon>Archelosauria</taxon>
        <taxon>Archosauria</taxon>
        <taxon>Crocodylia</taxon>
        <taxon>Longirostres</taxon>
        <taxon>Crocodylidae</taxon>
        <taxon>Crocodylus</taxon>
    </lineage>
</organism>
<dbReference type="Ensembl" id="ENSCPRT00005014686.1">
    <property type="protein sequence ID" value="ENSCPRP00005012475.1"/>
    <property type="gene ID" value="ENSCPRG00005008853.1"/>
</dbReference>
<proteinExistence type="predicted"/>
<sequence length="91" mass="9525">MAQPLRVPRTLKPKQSLPPHYYESFLEKKGPRDKVGLSLPGAEGSQHLSGLASCSSGVSSPVLGGSLTWGLGFAHGKQLSLGGCAPLRSQK</sequence>
<evidence type="ECO:0000313" key="1">
    <source>
        <dbReference type="Ensembl" id="ENSCPRP00005012475.1"/>
    </source>
</evidence>
<protein>
    <submittedName>
        <fullName evidence="1">Uncharacterized protein</fullName>
    </submittedName>
</protein>
<dbReference type="Proteomes" id="UP000594220">
    <property type="component" value="Unplaced"/>
</dbReference>
<reference evidence="1" key="1">
    <citation type="submission" date="2025-08" db="UniProtKB">
        <authorList>
            <consortium name="Ensembl"/>
        </authorList>
    </citation>
    <scope>IDENTIFICATION</scope>
</reference>
<evidence type="ECO:0000313" key="2">
    <source>
        <dbReference type="Proteomes" id="UP000594220"/>
    </source>
</evidence>